<name>A0A2N0XA58_9CORY</name>
<dbReference type="EMBL" id="PJAF01000002">
    <property type="protein sequence ID" value="PKF69592.1"/>
    <property type="molecule type" value="Genomic_DNA"/>
</dbReference>
<reference evidence="6 7" key="1">
    <citation type="submission" date="2017-12" db="EMBL/GenBank/DDBJ databases">
        <title>Corynebacterium mastitidis 16-1433 Genome.</title>
        <authorList>
            <person name="Gulvik C.A."/>
        </authorList>
    </citation>
    <scope>NUCLEOTIDE SEQUENCE [LARGE SCALE GENOMIC DNA]</scope>
    <source>
        <strain evidence="6 7">16-1433</strain>
    </source>
</reference>
<evidence type="ECO:0000313" key="7">
    <source>
        <dbReference type="Proteomes" id="UP000233249"/>
    </source>
</evidence>
<dbReference type="OrthoDB" id="24041at2"/>
<keyword evidence="2 4" id="KW-0547">Nucleotide-binding</keyword>
<dbReference type="AlphaFoldDB" id="A0A2N0XA58"/>
<comment type="caution">
    <text evidence="6">The sequence shown here is derived from an EMBL/GenBank/DDBJ whole genome shotgun (WGS) entry which is preliminary data.</text>
</comment>
<dbReference type="RefSeq" id="WP_101172900.1">
    <property type="nucleotide sequence ID" value="NZ_JAKRKB010000011.1"/>
</dbReference>
<dbReference type="InterPro" id="IPR052032">
    <property type="entry name" value="ATP-dep_AA_Ligase"/>
</dbReference>
<keyword evidence="3 4" id="KW-0067">ATP-binding</keyword>
<evidence type="ECO:0000256" key="4">
    <source>
        <dbReference type="PROSITE-ProRule" id="PRU00409"/>
    </source>
</evidence>
<sequence>MWTIAIEIHTINTQEDTPYKQGKILPDPGVQALLAAKKSGDKVLVIAHDLDYYPERIRSIADHWEQADTNDPADIARAALRVAPSTSIRQMFSFVDSFVAPTAIAANLLKIPSVNALSMGICRNKSSIRDCLAAKGADYVQHETINIDNIKSLKSPIGYPAVAKPVDGAASWDVEIVNTDSELQNLAYRHHQRSYGRGARQRKQFVIEEVLTGPVWSCEGVVSFNGKPIIYGWTDREISGSPGFTEISLGFSPHEPVENANEWVTRILKELKYDLGGFHIECALTPTGIHLIEINPRLAGGGTDQAITAVYGINIVEYTLAAMRSHPSPLPAPRGAATKRNIYRNQTGKISHIEGLDSVLTIDGFIGLQLDIREGDVLDVHGSPVGTKIGYAIARGKNRKQANRRSYLVDKNLNIKFN</sequence>
<dbReference type="PANTHER" id="PTHR43585:SF2">
    <property type="entry name" value="ATP-GRASP ENZYME FSQD"/>
    <property type="match status" value="1"/>
</dbReference>
<feature type="domain" description="ATP-grasp" evidence="5">
    <location>
        <begin position="129"/>
        <end position="324"/>
    </location>
</feature>
<gene>
    <name evidence="6" type="ORF">CXB45_01510</name>
</gene>
<organism evidence="6 7">
    <name type="scientific">Corynebacterium mastitidis</name>
    <dbReference type="NCBI Taxonomy" id="161890"/>
    <lineage>
        <taxon>Bacteria</taxon>
        <taxon>Bacillati</taxon>
        <taxon>Actinomycetota</taxon>
        <taxon>Actinomycetes</taxon>
        <taxon>Mycobacteriales</taxon>
        <taxon>Corynebacteriaceae</taxon>
        <taxon>Corynebacterium</taxon>
    </lineage>
</organism>
<keyword evidence="1" id="KW-0436">Ligase</keyword>
<evidence type="ECO:0000313" key="6">
    <source>
        <dbReference type="EMBL" id="PKF69592.1"/>
    </source>
</evidence>
<dbReference type="InterPro" id="IPR011761">
    <property type="entry name" value="ATP-grasp"/>
</dbReference>
<evidence type="ECO:0000256" key="1">
    <source>
        <dbReference type="ARBA" id="ARBA00022598"/>
    </source>
</evidence>
<dbReference type="Gene3D" id="3.30.470.20">
    <property type="entry name" value="ATP-grasp fold, B domain"/>
    <property type="match status" value="1"/>
</dbReference>
<dbReference type="GO" id="GO:0046872">
    <property type="term" value="F:metal ion binding"/>
    <property type="evidence" value="ECO:0007669"/>
    <property type="project" value="InterPro"/>
</dbReference>
<proteinExistence type="predicted"/>
<dbReference type="SUPFAM" id="SSF56059">
    <property type="entry name" value="Glutathione synthetase ATP-binding domain-like"/>
    <property type="match status" value="1"/>
</dbReference>
<evidence type="ECO:0000256" key="2">
    <source>
        <dbReference type="ARBA" id="ARBA00022741"/>
    </source>
</evidence>
<evidence type="ECO:0000259" key="5">
    <source>
        <dbReference type="PROSITE" id="PS50975"/>
    </source>
</evidence>
<dbReference type="PANTHER" id="PTHR43585">
    <property type="entry name" value="FUMIPYRROLE BIOSYNTHESIS PROTEIN C"/>
    <property type="match status" value="1"/>
</dbReference>
<evidence type="ECO:0000256" key="3">
    <source>
        <dbReference type="ARBA" id="ARBA00022840"/>
    </source>
</evidence>
<dbReference type="PROSITE" id="PS50975">
    <property type="entry name" value="ATP_GRASP"/>
    <property type="match status" value="1"/>
</dbReference>
<protein>
    <recommendedName>
        <fullName evidence="5">ATP-grasp domain-containing protein</fullName>
    </recommendedName>
</protein>
<dbReference type="Pfam" id="PF13535">
    <property type="entry name" value="ATP-grasp_4"/>
    <property type="match status" value="1"/>
</dbReference>
<dbReference type="GO" id="GO:0016874">
    <property type="term" value="F:ligase activity"/>
    <property type="evidence" value="ECO:0007669"/>
    <property type="project" value="UniProtKB-KW"/>
</dbReference>
<accession>A0A2N0XA58</accession>
<dbReference type="Proteomes" id="UP000233249">
    <property type="component" value="Unassembled WGS sequence"/>
</dbReference>
<dbReference type="GO" id="GO:0005524">
    <property type="term" value="F:ATP binding"/>
    <property type="evidence" value="ECO:0007669"/>
    <property type="project" value="UniProtKB-UniRule"/>
</dbReference>